<feature type="non-terminal residue" evidence="2">
    <location>
        <position position="1"/>
    </location>
</feature>
<gene>
    <name evidence="2" type="ORF">HaLaN_22850</name>
</gene>
<name>A0A699ZQ45_HAELA</name>
<keyword evidence="3" id="KW-1185">Reference proteome</keyword>
<reference evidence="2 3" key="1">
    <citation type="submission" date="2020-02" db="EMBL/GenBank/DDBJ databases">
        <title>Draft genome sequence of Haematococcus lacustris strain NIES-144.</title>
        <authorList>
            <person name="Morimoto D."/>
            <person name="Nakagawa S."/>
            <person name="Yoshida T."/>
            <person name="Sawayama S."/>
        </authorList>
    </citation>
    <scope>NUCLEOTIDE SEQUENCE [LARGE SCALE GENOMIC DNA]</scope>
    <source>
        <strain evidence="2 3">NIES-144</strain>
    </source>
</reference>
<protein>
    <submittedName>
        <fullName evidence="2">Uncharacterized protein</fullName>
    </submittedName>
</protein>
<evidence type="ECO:0000313" key="2">
    <source>
        <dbReference type="EMBL" id="GFH24967.1"/>
    </source>
</evidence>
<sequence length="123" mass="13795">MSLQSALVSKQNPIEAVDNIAHGYSTDEDEPDLVSAARRRCFAKFCMDDDDDLDMKPRHPELLSQRRLQTSPSAPPDTNKRSLQQRTNAMFNMHAADKQDTRSSKPHLGKPVDNITPSDSTDE</sequence>
<organism evidence="2 3">
    <name type="scientific">Haematococcus lacustris</name>
    <name type="common">Green alga</name>
    <name type="synonym">Haematococcus pluvialis</name>
    <dbReference type="NCBI Taxonomy" id="44745"/>
    <lineage>
        <taxon>Eukaryota</taxon>
        <taxon>Viridiplantae</taxon>
        <taxon>Chlorophyta</taxon>
        <taxon>core chlorophytes</taxon>
        <taxon>Chlorophyceae</taxon>
        <taxon>CS clade</taxon>
        <taxon>Chlamydomonadales</taxon>
        <taxon>Haematococcaceae</taxon>
        <taxon>Haematococcus</taxon>
    </lineage>
</organism>
<dbReference type="Proteomes" id="UP000485058">
    <property type="component" value="Unassembled WGS sequence"/>
</dbReference>
<comment type="caution">
    <text evidence="2">The sequence shown here is derived from an EMBL/GenBank/DDBJ whole genome shotgun (WGS) entry which is preliminary data.</text>
</comment>
<dbReference type="AlphaFoldDB" id="A0A699ZQ45"/>
<evidence type="ECO:0000256" key="1">
    <source>
        <dbReference type="SAM" id="MobiDB-lite"/>
    </source>
</evidence>
<evidence type="ECO:0000313" key="3">
    <source>
        <dbReference type="Proteomes" id="UP000485058"/>
    </source>
</evidence>
<feature type="compositionally biased region" description="Polar residues" evidence="1">
    <location>
        <begin position="81"/>
        <end position="90"/>
    </location>
</feature>
<accession>A0A699ZQ45</accession>
<dbReference type="EMBL" id="BLLF01002681">
    <property type="protein sequence ID" value="GFH24967.1"/>
    <property type="molecule type" value="Genomic_DNA"/>
</dbReference>
<feature type="region of interest" description="Disordered" evidence="1">
    <location>
        <begin position="48"/>
        <end position="123"/>
    </location>
</feature>
<proteinExistence type="predicted"/>
<feature type="non-terminal residue" evidence="2">
    <location>
        <position position="123"/>
    </location>
</feature>